<dbReference type="PANTHER" id="PTHR35707:SF1">
    <property type="entry name" value="SPC7 KINETOCHORE PROTEIN DOMAIN-CONTAINING PROTEIN"/>
    <property type="match status" value="1"/>
</dbReference>
<accession>A0A7J7D4U4</accession>
<proteinExistence type="predicted"/>
<comment type="caution">
    <text evidence="2">The sequence shown here is derived from an EMBL/GenBank/DDBJ whole genome shotgun (WGS) entry which is preliminary data.</text>
</comment>
<dbReference type="Proteomes" id="UP000593562">
    <property type="component" value="Unassembled WGS sequence"/>
</dbReference>
<organism evidence="2 3">
    <name type="scientific">Tripterygium wilfordii</name>
    <name type="common">Thunder God vine</name>
    <dbReference type="NCBI Taxonomy" id="458696"/>
    <lineage>
        <taxon>Eukaryota</taxon>
        <taxon>Viridiplantae</taxon>
        <taxon>Streptophyta</taxon>
        <taxon>Embryophyta</taxon>
        <taxon>Tracheophyta</taxon>
        <taxon>Spermatophyta</taxon>
        <taxon>Magnoliopsida</taxon>
        <taxon>eudicotyledons</taxon>
        <taxon>Gunneridae</taxon>
        <taxon>Pentapetalae</taxon>
        <taxon>rosids</taxon>
        <taxon>fabids</taxon>
        <taxon>Celastrales</taxon>
        <taxon>Celastraceae</taxon>
        <taxon>Tripterygium</taxon>
    </lineage>
</organism>
<dbReference type="AlphaFoldDB" id="A0A7J7D4U4"/>
<protein>
    <submittedName>
        <fullName evidence="2">Uncharacterized protein</fullName>
    </submittedName>
</protein>
<gene>
    <name evidence="2" type="ORF">HS088_TW10G00349</name>
</gene>
<sequence>MHYQSLAKSYSGGDVNTPTGVRLSFDDKTPAQTPNPSDPGSSMVITKYKKPVAQSSSPLDRVSGRSDLFDMSLVDENPNKYDYGKLSPKLQAILAEGGKDLHVFSLSDYNKVKSPKGSLVPCLDDNGGASMGQQDDDILVTHNMSAEEVSAACQLG</sequence>
<evidence type="ECO:0000256" key="1">
    <source>
        <dbReference type="SAM" id="MobiDB-lite"/>
    </source>
</evidence>
<evidence type="ECO:0000313" key="3">
    <source>
        <dbReference type="Proteomes" id="UP000593562"/>
    </source>
</evidence>
<feature type="region of interest" description="Disordered" evidence="1">
    <location>
        <begin position="1"/>
        <end position="64"/>
    </location>
</feature>
<dbReference type="InParanoid" id="A0A7J7D4U4"/>
<name>A0A7J7D4U4_TRIWF</name>
<keyword evidence="3" id="KW-1185">Reference proteome</keyword>
<feature type="compositionally biased region" description="Polar residues" evidence="1">
    <location>
        <begin position="30"/>
        <end position="44"/>
    </location>
</feature>
<dbReference type="EMBL" id="JAAARO010000010">
    <property type="protein sequence ID" value="KAF5741352.1"/>
    <property type="molecule type" value="Genomic_DNA"/>
</dbReference>
<dbReference type="PANTHER" id="PTHR35707">
    <property type="entry name" value="OS06G0608100 PROTEIN"/>
    <property type="match status" value="1"/>
</dbReference>
<reference evidence="2 3" key="1">
    <citation type="journal article" date="2020" name="Nat. Commun.">
        <title>Genome of Tripterygium wilfordii and identification of cytochrome P450 involved in triptolide biosynthesis.</title>
        <authorList>
            <person name="Tu L."/>
            <person name="Su P."/>
            <person name="Zhang Z."/>
            <person name="Gao L."/>
            <person name="Wang J."/>
            <person name="Hu T."/>
            <person name="Zhou J."/>
            <person name="Zhang Y."/>
            <person name="Zhao Y."/>
            <person name="Liu Y."/>
            <person name="Song Y."/>
            <person name="Tong Y."/>
            <person name="Lu Y."/>
            <person name="Yang J."/>
            <person name="Xu C."/>
            <person name="Jia M."/>
            <person name="Peters R.J."/>
            <person name="Huang L."/>
            <person name="Gao W."/>
        </authorList>
    </citation>
    <scope>NUCLEOTIDE SEQUENCE [LARGE SCALE GENOMIC DNA]</scope>
    <source>
        <strain evidence="3">cv. XIE 37</strain>
        <tissue evidence="2">Leaf</tissue>
    </source>
</reference>
<evidence type="ECO:0000313" key="2">
    <source>
        <dbReference type="EMBL" id="KAF5741352.1"/>
    </source>
</evidence>